<dbReference type="AlphaFoldDB" id="A0A2S9Q2X5"/>
<organism evidence="1 2">
    <name type="scientific">Streptomyces solincola</name>
    <dbReference type="NCBI Taxonomy" id="2100817"/>
    <lineage>
        <taxon>Bacteria</taxon>
        <taxon>Bacillati</taxon>
        <taxon>Actinomycetota</taxon>
        <taxon>Actinomycetes</taxon>
        <taxon>Kitasatosporales</taxon>
        <taxon>Streptomycetaceae</taxon>
        <taxon>Streptomyces</taxon>
    </lineage>
</organism>
<comment type="caution">
    <text evidence="1">The sequence shown here is derived from an EMBL/GenBank/DDBJ whole genome shotgun (WGS) entry which is preliminary data.</text>
</comment>
<keyword evidence="2" id="KW-1185">Reference proteome</keyword>
<accession>A0A2S9Q2X5</accession>
<dbReference type="EMBL" id="PVLV01000017">
    <property type="protein sequence ID" value="PRH80963.1"/>
    <property type="molecule type" value="Genomic_DNA"/>
</dbReference>
<evidence type="ECO:0000313" key="2">
    <source>
        <dbReference type="Proteomes" id="UP000239322"/>
    </source>
</evidence>
<evidence type="ECO:0008006" key="3">
    <source>
        <dbReference type="Google" id="ProtNLM"/>
    </source>
</evidence>
<sequence length="62" mass="6866">MVAARIKGFRIYSTHFDHTAPQDRIDFVLYKGSTLKAVGSRTVGGGRDRPLDHLAVLTTFTC</sequence>
<reference evidence="1 2" key="1">
    <citation type="submission" date="2018-03" db="EMBL/GenBank/DDBJ databases">
        <title>Novel Streptomyces sp. from soil.</title>
        <authorList>
            <person name="Tan G.Y.A."/>
            <person name="Lee Z.Y."/>
        </authorList>
    </citation>
    <scope>NUCLEOTIDE SEQUENCE [LARGE SCALE GENOMIC DNA]</scope>
    <source>
        <strain evidence="1 2">ST5x</strain>
    </source>
</reference>
<dbReference type="Proteomes" id="UP000239322">
    <property type="component" value="Unassembled WGS sequence"/>
</dbReference>
<protein>
    <recommendedName>
        <fullName evidence="3">Endonuclease/exonuclease/phosphatase domain-containing protein</fullName>
    </recommendedName>
</protein>
<evidence type="ECO:0000313" key="1">
    <source>
        <dbReference type="EMBL" id="PRH80963.1"/>
    </source>
</evidence>
<gene>
    <name evidence="1" type="ORF">C6N75_01410</name>
</gene>
<proteinExistence type="predicted"/>
<name>A0A2S9Q2X5_9ACTN</name>